<name>A0A7E4VVR2_PANRE</name>
<dbReference type="AlphaFoldDB" id="A0A7E4VVR2"/>
<sequence>MLVVTYVGDTAEPCFLMQVTVKTKQSCQDAMMRIDDESEEARTKALVTQNPIPVAITRVRLEDETK</sequence>
<protein>
    <submittedName>
        <fullName evidence="2">MSP domain-containing protein</fullName>
    </submittedName>
</protein>
<accession>A0A7E4VVR2</accession>
<proteinExistence type="predicted"/>
<organism evidence="1 2">
    <name type="scientific">Panagrellus redivivus</name>
    <name type="common">Microworm</name>
    <dbReference type="NCBI Taxonomy" id="6233"/>
    <lineage>
        <taxon>Eukaryota</taxon>
        <taxon>Metazoa</taxon>
        <taxon>Ecdysozoa</taxon>
        <taxon>Nematoda</taxon>
        <taxon>Chromadorea</taxon>
        <taxon>Rhabditida</taxon>
        <taxon>Tylenchina</taxon>
        <taxon>Panagrolaimomorpha</taxon>
        <taxon>Panagrolaimoidea</taxon>
        <taxon>Panagrolaimidae</taxon>
        <taxon>Panagrellus</taxon>
    </lineage>
</organism>
<reference evidence="1" key="1">
    <citation type="journal article" date="2013" name="Genetics">
        <title>The draft genome and transcriptome of Panagrellus redivivus are shaped by the harsh demands of a free-living lifestyle.</title>
        <authorList>
            <person name="Srinivasan J."/>
            <person name="Dillman A.R."/>
            <person name="Macchietto M.G."/>
            <person name="Heikkinen L."/>
            <person name="Lakso M."/>
            <person name="Fracchia K.M."/>
            <person name="Antoshechkin I."/>
            <person name="Mortazavi A."/>
            <person name="Wong G."/>
            <person name="Sternberg P.W."/>
        </authorList>
    </citation>
    <scope>NUCLEOTIDE SEQUENCE [LARGE SCALE GENOMIC DNA]</scope>
    <source>
        <strain evidence="1">MT8872</strain>
    </source>
</reference>
<keyword evidence="1" id="KW-1185">Reference proteome</keyword>
<dbReference type="WBParaSite" id="Pan_g3978.t1">
    <property type="protein sequence ID" value="Pan_g3978.t1"/>
    <property type="gene ID" value="Pan_g3978"/>
</dbReference>
<evidence type="ECO:0000313" key="1">
    <source>
        <dbReference type="Proteomes" id="UP000492821"/>
    </source>
</evidence>
<dbReference type="Proteomes" id="UP000492821">
    <property type="component" value="Unassembled WGS sequence"/>
</dbReference>
<reference evidence="2" key="2">
    <citation type="submission" date="2020-10" db="UniProtKB">
        <authorList>
            <consortium name="WormBaseParasite"/>
        </authorList>
    </citation>
    <scope>IDENTIFICATION</scope>
</reference>
<evidence type="ECO:0000313" key="2">
    <source>
        <dbReference type="WBParaSite" id="Pan_g3978.t1"/>
    </source>
</evidence>